<dbReference type="RefSeq" id="WP_025802216.1">
    <property type="nucleotide sequence ID" value="NZ_CP053842.1"/>
</dbReference>
<dbReference type="Gene3D" id="2.30.110.10">
    <property type="entry name" value="Electron Transport, Fmn-binding Protein, Chain A"/>
    <property type="match status" value="1"/>
</dbReference>
<dbReference type="EMBL" id="CP063078">
    <property type="protein sequence ID" value="QOQ87884.1"/>
    <property type="molecule type" value="Genomic_DNA"/>
</dbReference>
<dbReference type="InterPro" id="IPR012349">
    <property type="entry name" value="Split_barrel_FMN-bd"/>
</dbReference>
<dbReference type="PANTHER" id="PTHR34071">
    <property type="entry name" value="5-NITROIMIDAZOLE ANTIBIOTICS RESISTANCE PROTEIN, NIMA-FAMILY-RELATED PROTEIN-RELATED"/>
    <property type="match status" value="1"/>
</dbReference>
<protein>
    <submittedName>
        <fullName evidence="1">Pyridoxamine 5'-phosphate oxidase family protein</fullName>
    </submittedName>
</protein>
<sequence>MRRSDRRLSDESAYEIIDECEYATFSTIDDDEIFSVPLSIVRSGDFIYIHGATSGSKKRLFHSGKEVSIVCVSHAKVPNLSKDEFCKFAQNPKKLGSNVFTTEYKSAILKTLAYEVLESDEKIMALRLLCEKYTPKYMEAFDEAVKFSLNKTNIYKFKIISMSAKAKILK</sequence>
<dbReference type="Pfam" id="PF12900">
    <property type="entry name" value="Pyridox_ox_2"/>
    <property type="match status" value="1"/>
</dbReference>
<evidence type="ECO:0000313" key="1">
    <source>
        <dbReference type="EMBL" id="QOQ87884.1"/>
    </source>
</evidence>
<dbReference type="InterPro" id="IPR024747">
    <property type="entry name" value="Pyridox_Oxase-rel"/>
</dbReference>
<name>A0A7M1LIW4_9BACT</name>
<organism evidence="1 2">
    <name type="scientific">Campylobacter corcagiensis</name>
    <dbReference type="NCBI Taxonomy" id="1448857"/>
    <lineage>
        <taxon>Bacteria</taxon>
        <taxon>Pseudomonadati</taxon>
        <taxon>Campylobacterota</taxon>
        <taxon>Epsilonproteobacteria</taxon>
        <taxon>Campylobacterales</taxon>
        <taxon>Campylobacteraceae</taxon>
        <taxon>Campylobacter</taxon>
    </lineage>
</organism>
<dbReference type="SUPFAM" id="SSF50475">
    <property type="entry name" value="FMN-binding split barrel"/>
    <property type="match status" value="1"/>
</dbReference>
<dbReference type="OrthoDB" id="9794935at2"/>
<keyword evidence="2" id="KW-1185">Reference proteome</keyword>
<dbReference type="AlphaFoldDB" id="A0A7M1LIW4"/>
<reference evidence="1 2" key="1">
    <citation type="submission" date="2020-10" db="EMBL/GenBank/DDBJ databases">
        <title>Campylobacter and Helicobacter PacBio genomes.</title>
        <authorList>
            <person name="Lane C."/>
        </authorList>
    </citation>
    <scope>NUCLEOTIDE SEQUENCE [LARGE SCALE GENOMIC DNA]</scope>
    <source>
        <strain evidence="1 2">2016D-0077</strain>
    </source>
</reference>
<dbReference type="Proteomes" id="UP000594749">
    <property type="component" value="Chromosome"/>
</dbReference>
<accession>A0A7M1LIW4</accession>
<dbReference type="PANTHER" id="PTHR34071:SF2">
    <property type="entry name" value="FLAVIN-NUCLEOTIDE-BINDING PROTEIN"/>
    <property type="match status" value="1"/>
</dbReference>
<evidence type="ECO:0000313" key="2">
    <source>
        <dbReference type="Proteomes" id="UP000594749"/>
    </source>
</evidence>
<gene>
    <name evidence="1" type="ORF">IMC76_03530</name>
</gene>
<proteinExistence type="predicted"/>